<evidence type="ECO:0000313" key="2">
    <source>
        <dbReference type="Proteomes" id="UP000008237"/>
    </source>
</evidence>
<dbReference type="AlphaFoldDB" id="E2C2X7"/>
<accession>E2C2X7</accession>
<name>E2C2X7_HARSA</name>
<dbReference type="InParanoid" id="E2C2X7"/>
<organism evidence="2">
    <name type="scientific">Harpegnathos saltator</name>
    <name type="common">Jerdon's jumping ant</name>
    <dbReference type="NCBI Taxonomy" id="610380"/>
    <lineage>
        <taxon>Eukaryota</taxon>
        <taxon>Metazoa</taxon>
        <taxon>Ecdysozoa</taxon>
        <taxon>Arthropoda</taxon>
        <taxon>Hexapoda</taxon>
        <taxon>Insecta</taxon>
        <taxon>Pterygota</taxon>
        <taxon>Neoptera</taxon>
        <taxon>Endopterygota</taxon>
        <taxon>Hymenoptera</taxon>
        <taxon>Apocrita</taxon>
        <taxon>Aculeata</taxon>
        <taxon>Formicoidea</taxon>
        <taxon>Formicidae</taxon>
        <taxon>Ponerinae</taxon>
        <taxon>Ponerini</taxon>
        <taxon>Harpegnathos</taxon>
    </lineage>
</organism>
<sequence length="300" mass="33555">MDITYGPRHYTSSVTAYELAGRGSVLASAARVLQKRIRIAAEMQLNPLQSKWDPRDFEFVSSDENDVINYASWVKTIECRGKMREEDAIRHSSHDAQDGESPVALHANASNARGMCSSFTQNGIVSRRRFLCFTQRGGGIDTFSYNANYSFQYQYRSGINLEQNLRQYLEGSYNPSGCECSTGESDSSRVKSVRSLCISEWISMQHRRIRFGSSRVRLGPLEDLEELYLEDNCNLSECRCSIGGSDSGQAGSARSMHAGLDPTWFGTLVIYNHLRSFVCLALLAMTYRSELPAISSKQPG</sequence>
<dbReference type="Proteomes" id="UP000008237">
    <property type="component" value="Unassembled WGS sequence"/>
</dbReference>
<gene>
    <name evidence="1" type="ORF">EAI_08968</name>
</gene>
<protein>
    <submittedName>
        <fullName evidence="1">Uncharacterized protein</fullName>
    </submittedName>
</protein>
<keyword evidence="2" id="KW-1185">Reference proteome</keyword>
<evidence type="ECO:0000313" key="1">
    <source>
        <dbReference type="EMBL" id="EFN77681.1"/>
    </source>
</evidence>
<dbReference type="EMBL" id="GL452255">
    <property type="protein sequence ID" value="EFN77681.1"/>
    <property type="molecule type" value="Genomic_DNA"/>
</dbReference>
<proteinExistence type="predicted"/>
<reference evidence="1 2" key="1">
    <citation type="journal article" date="2010" name="Science">
        <title>Genomic comparison of the ants Camponotus floridanus and Harpegnathos saltator.</title>
        <authorList>
            <person name="Bonasio R."/>
            <person name="Zhang G."/>
            <person name="Ye C."/>
            <person name="Mutti N.S."/>
            <person name="Fang X."/>
            <person name="Qin N."/>
            <person name="Donahue G."/>
            <person name="Yang P."/>
            <person name="Li Q."/>
            <person name="Li C."/>
            <person name="Zhang P."/>
            <person name="Huang Z."/>
            <person name="Berger S.L."/>
            <person name="Reinberg D."/>
            <person name="Wang J."/>
            <person name="Liebig J."/>
        </authorList>
    </citation>
    <scope>NUCLEOTIDE SEQUENCE [LARGE SCALE GENOMIC DNA]</scope>
    <source>
        <strain evidence="1 2">R22 G/1</strain>
    </source>
</reference>